<reference evidence="2 3" key="1">
    <citation type="submission" date="2015-09" db="EMBL/GenBank/DDBJ databases">
        <title>Sorangium comparison.</title>
        <authorList>
            <person name="Zaburannyi N."/>
            <person name="Bunk B."/>
            <person name="Overmann J."/>
            <person name="Mueller R."/>
        </authorList>
    </citation>
    <scope>NUCLEOTIDE SEQUENCE [LARGE SCALE GENOMIC DNA]</scope>
    <source>
        <strain evidence="2 3">So ce836</strain>
    </source>
</reference>
<dbReference type="Proteomes" id="UP000295497">
    <property type="component" value="Chromosome"/>
</dbReference>
<evidence type="ECO:0000313" key="3">
    <source>
        <dbReference type="Proteomes" id="UP000295497"/>
    </source>
</evidence>
<keyword evidence="1" id="KW-0812">Transmembrane</keyword>
<protein>
    <submittedName>
        <fullName evidence="2">Uncharacterized protein</fullName>
    </submittedName>
</protein>
<evidence type="ECO:0000313" key="2">
    <source>
        <dbReference type="EMBL" id="AUX30873.1"/>
    </source>
</evidence>
<organism evidence="2 3">
    <name type="scientific">Sorangium cellulosum</name>
    <name type="common">Polyangium cellulosum</name>
    <dbReference type="NCBI Taxonomy" id="56"/>
    <lineage>
        <taxon>Bacteria</taxon>
        <taxon>Pseudomonadati</taxon>
        <taxon>Myxococcota</taxon>
        <taxon>Polyangia</taxon>
        <taxon>Polyangiales</taxon>
        <taxon>Polyangiaceae</taxon>
        <taxon>Sorangium</taxon>
    </lineage>
</organism>
<evidence type="ECO:0000256" key="1">
    <source>
        <dbReference type="SAM" id="Phobius"/>
    </source>
</evidence>
<gene>
    <name evidence="2" type="ORF">SOCE836_029870</name>
</gene>
<proteinExistence type="predicted"/>
<feature type="transmembrane region" description="Helical" evidence="1">
    <location>
        <begin position="25"/>
        <end position="42"/>
    </location>
</feature>
<dbReference type="AlphaFoldDB" id="A0A4P2QMX8"/>
<feature type="transmembrane region" description="Helical" evidence="1">
    <location>
        <begin position="103"/>
        <end position="122"/>
    </location>
</feature>
<dbReference type="RefSeq" id="WP_129574760.1">
    <property type="nucleotide sequence ID" value="NZ_CP012672.1"/>
</dbReference>
<keyword evidence="1" id="KW-0472">Membrane</keyword>
<accession>A0A4P2QMX8</accession>
<feature type="transmembrane region" description="Helical" evidence="1">
    <location>
        <begin position="48"/>
        <end position="66"/>
    </location>
</feature>
<feature type="transmembrane region" description="Helical" evidence="1">
    <location>
        <begin position="134"/>
        <end position="167"/>
    </location>
</feature>
<name>A0A4P2QMX8_SORCE</name>
<dbReference type="EMBL" id="CP012672">
    <property type="protein sequence ID" value="AUX30873.1"/>
    <property type="molecule type" value="Genomic_DNA"/>
</dbReference>
<feature type="transmembrane region" description="Helical" evidence="1">
    <location>
        <begin position="73"/>
        <end position="91"/>
    </location>
</feature>
<sequence length="182" mass="18134">MEPEALADLKERAYRAYERGRARQAAWAATPTLAVALVAALMSDRPLTTAIIGAALYVAAALLSWRGRELGRGVLPGVAAGLVPFAAAHAARVYGHLCTPEGCVSICVPACMAGGVAAGVLLSRALRRSDRLGASWASACGVAALTGALGCACVGFGGVVALAAGLLTGTAPLALRPARGGA</sequence>
<keyword evidence="1" id="KW-1133">Transmembrane helix</keyword>